<protein>
    <submittedName>
        <fullName evidence="3">Uncharacterized protein</fullName>
    </submittedName>
</protein>
<feature type="transmembrane region" description="Helical" evidence="2">
    <location>
        <begin position="219"/>
        <end position="242"/>
    </location>
</feature>
<comment type="caution">
    <text evidence="3">The sequence shown here is derived from an EMBL/GenBank/DDBJ whole genome shotgun (WGS) entry which is preliminary data.</text>
</comment>
<dbReference type="AlphaFoldDB" id="A0A8H4RWW0"/>
<dbReference type="Proteomes" id="UP000566819">
    <property type="component" value="Unassembled WGS sequence"/>
</dbReference>
<accession>A0A8H4RWW0</accession>
<keyword evidence="4" id="KW-1185">Reference proteome</keyword>
<keyword evidence="2" id="KW-1133">Transmembrane helix</keyword>
<evidence type="ECO:0000313" key="4">
    <source>
        <dbReference type="Proteomes" id="UP000566819"/>
    </source>
</evidence>
<dbReference type="EMBL" id="JAAMPI010000057">
    <property type="protein sequence ID" value="KAF4636621.1"/>
    <property type="molecule type" value="Genomic_DNA"/>
</dbReference>
<name>A0A8H4RWW0_9HELO</name>
<evidence type="ECO:0000256" key="1">
    <source>
        <dbReference type="SAM" id="MobiDB-lite"/>
    </source>
</evidence>
<sequence>MSLVLRNPLFYYYTWALLVSSALGALTFTNTVFTSVTAGEPFGLTWEGASGPVSIILEDGAANDLVTVATIASGLSGTSYTWNVPSTLAANTYVLQITDGSSVNYSPQFQILGAAAATSSSAAPASTSKPSSTALVASSTSTPLTTSNPSSTSPLSTSAQSSTSGASTSATSSSASSSSATNNPSSTSASTPTSPSNTSPQQTSSTSTPSSGLSTGTKAAIGVGVTFGIFLLAAIIALVFYLGRKSAKKSNFATSSILPELGGIPLTDEEKRELGRRREITELDQDGVVRSIGGGRGERAELEALRRFEMAGESVEIE</sequence>
<dbReference type="PANTHER" id="PTHR40633:SF1">
    <property type="entry name" value="GPI ANCHORED SERINE-THREONINE RICH PROTEIN (AFU_ORTHOLOGUE AFUA_1G03630)"/>
    <property type="match status" value="1"/>
</dbReference>
<evidence type="ECO:0000313" key="3">
    <source>
        <dbReference type="EMBL" id="KAF4636621.1"/>
    </source>
</evidence>
<reference evidence="3 4" key="1">
    <citation type="submission" date="2020-03" db="EMBL/GenBank/DDBJ databases">
        <title>Draft Genome Sequence of Cudoniella acicularis.</title>
        <authorList>
            <person name="Buettner E."/>
            <person name="Kellner H."/>
        </authorList>
    </citation>
    <scope>NUCLEOTIDE SEQUENCE [LARGE SCALE GENOMIC DNA]</scope>
    <source>
        <strain evidence="3 4">DSM 108380</strain>
    </source>
</reference>
<proteinExistence type="predicted"/>
<dbReference type="InterPro" id="IPR052982">
    <property type="entry name" value="SRP1/TIP1-like"/>
</dbReference>
<dbReference type="OrthoDB" id="5589325at2759"/>
<keyword evidence="2" id="KW-0812">Transmembrane</keyword>
<gene>
    <name evidence="3" type="ORF">G7Y89_g1462</name>
</gene>
<dbReference type="PANTHER" id="PTHR40633">
    <property type="entry name" value="MATRIX PROTEIN, PUTATIVE (AFU_ORTHOLOGUE AFUA_8G05410)-RELATED"/>
    <property type="match status" value="1"/>
</dbReference>
<feature type="transmembrane region" description="Helical" evidence="2">
    <location>
        <begin position="12"/>
        <end position="33"/>
    </location>
</feature>
<organism evidence="3 4">
    <name type="scientific">Cudoniella acicularis</name>
    <dbReference type="NCBI Taxonomy" id="354080"/>
    <lineage>
        <taxon>Eukaryota</taxon>
        <taxon>Fungi</taxon>
        <taxon>Dikarya</taxon>
        <taxon>Ascomycota</taxon>
        <taxon>Pezizomycotina</taxon>
        <taxon>Leotiomycetes</taxon>
        <taxon>Helotiales</taxon>
        <taxon>Tricladiaceae</taxon>
        <taxon>Cudoniella</taxon>
    </lineage>
</organism>
<keyword evidence="2" id="KW-0472">Membrane</keyword>
<evidence type="ECO:0000256" key="2">
    <source>
        <dbReference type="SAM" id="Phobius"/>
    </source>
</evidence>
<feature type="region of interest" description="Disordered" evidence="1">
    <location>
        <begin position="122"/>
        <end position="214"/>
    </location>
</feature>